<gene>
    <name evidence="3" type="ORF">QQ002_06005</name>
</gene>
<dbReference type="InterPro" id="IPR027417">
    <property type="entry name" value="P-loop_NTPase"/>
</dbReference>
<dbReference type="GO" id="GO:0005525">
    <property type="term" value="F:GTP binding"/>
    <property type="evidence" value="ECO:0007669"/>
    <property type="project" value="InterPro"/>
</dbReference>
<sequence>MSFDHLAPRDETSVLRERVERLRSSLTWARAAIPGDVRRELEATIDRCEERLRLGIDWTVVALAGGTGSGKSTLFNALAGMSFAVPGVARPTTSEVSAAVWGPDPAHALLDWLGVAPQRRLVRAQAPEADADPALGGLILLDLPDHDSVNAHNRATVDRMIPMVDLLLWVVDPQKYADHAIHDGYLRVASDHGQPSLVVLNHVDRLTTEDGWNVARDLQRLLAEDGMHSVPVMPVSARTGQGVDVLRAELEGAVEARSVAADAVAADLVEAGRTLERALARDAEPVLPDVAELVAALTAAAGVDARAQAAALVVSGKAQQVPQPAVLGREVVERERLDWVDAASEGLPVTWRTVIDDAVAPAELLTERIAEALAAVPWETPVRASGLFRRGAKGTAFARAMVEQGRAAVLGAISPLVVAPTELIHQAYRNLDELTELARSEAPPEVPRDRPDSRVPAHVAEPEEPHTAPAELWEPVAGEGDGRPHHGPAHLRGDAGAPEPDAR</sequence>
<feature type="compositionally biased region" description="Basic and acidic residues" evidence="1">
    <location>
        <begin position="446"/>
        <end position="466"/>
    </location>
</feature>
<feature type="domain" description="G" evidence="2">
    <location>
        <begin position="61"/>
        <end position="201"/>
    </location>
</feature>
<dbReference type="PANTHER" id="PTHR42698:SF1">
    <property type="entry name" value="GTPASE ERA, MITOCHONDRIAL"/>
    <property type="match status" value="1"/>
</dbReference>
<dbReference type="GO" id="GO:0043024">
    <property type="term" value="F:ribosomal small subunit binding"/>
    <property type="evidence" value="ECO:0007669"/>
    <property type="project" value="TreeGrafter"/>
</dbReference>
<dbReference type="InterPro" id="IPR006073">
    <property type="entry name" value="GTP-bd"/>
</dbReference>
<proteinExistence type="predicted"/>
<dbReference type="GO" id="GO:0005829">
    <property type="term" value="C:cytosol"/>
    <property type="evidence" value="ECO:0007669"/>
    <property type="project" value="TreeGrafter"/>
</dbReference>
<dbReference type="Pfam" id="PF01926">
    <property type="entry name" value="MMR_HSR1"/>
    <property type="match status" value="1"/>
</dbReference>
<name>A0AB35MH47_9MICO</name>
<dbReference type="GO" id="GO:0000028">
    <property type="term" value="P:ribosomal small subunit assembly"/>
    <property type="evidence" value="ECO:0007669"/>
    <property type="project" value="TreeGrafter"/>
</dbReference>
<reference evidence="3 4" key="1">
    <citation type="submission" date="2023-06" db="EMBL/GenBank/DDBJ databases">
        <title>SYSU T0a273.</title>
        <authorList>
            <person name="Gao L."/>
            <person name="Fang B.-Z."/>
            <person name="Li W.-J."/>
        </authorList>
    </citation>
    <scope>NUCLEOTIDE SEQUENCE [LARGE SCALE GENOMIC DNA]</scope>
    <source>
        <strain evidence="3 4">SYSU T0a273</strain>
    </source>
</reference>
<dbReference type="RefSeq" id="WP_301160045.1">
    <property type="nucleotide sequence ID" value="NZ_JAUHQB010000003.1"/>
</dbReference>
<dbReference type="InterPro" id="IPR005662">
    <property type="entry name" value="GTPase_Era-like"/>
</dbReference>
<evidence type="ECO:0000313" key="3">
    <source>
        <dbReference type="EMBL" id="MDN4483088.1"/>
    </source>
</evidence>
<dbReference type="EMBL" id="JAUHQB010000003">
    <property type="protein sequence ID" value="MDN4483088.1"/>
    <property type="molecule type" value="Genomic_DNA"/>
</dbReference>
<dbReference type="Gene3D" id="3.40.50.300">
    <property type="entry name" value="P-loop containing nucleotide triphosphate hydrolases"/>
    <property type="match status" value="1"/>
</dbReference>
<dbReference type="PANTHER" id="PTHR42698">
    <property type="entry name" value="GTPASE ERA"/>
    <property type="match status" value="1"/>
</dbReference>
<feature type="region of interest" description="Disordered" evidence="1">
    <location>
        <begin position="439"/>
        <end position="503"/>
    </location>
</feature>
<evidence type="ECO:0000256" key="1">
    <source>
        <dbReference type="SAM" id="MobiDB-lite"/>
    </source>
</evidence>
<evidence type="ECO:0000313" key="4">
    <source>
        <dbReference type="Proteomes" id="UP001172756"/>
    </source>
</evidence>
<accession>A0AB35MH47</accession>
<dbReference type="AlphaFoldDB" id="A0AB35MH47"/>
<dbReference type="SUPFAM" id="SSF52540">
    <property type="entry name" value="P-loop containing nucleoside triphosphate hydrolases"/>
    <property type="match status" value="1"/>
</dbReference>
<dbReference type="GO" id="GO:0019843">
    <property type="term" value="F:rRNA binding"/>
    <property type="evidence" value="ECO:0007669"/>
    <property type="project" value="TreeGrafter"/>
</dbReference>
<organism evidence="3 4">
    <name type="scientific">Demequina lignilytica</name>
    <dbReference type="NCBI Taxonomy" id="3051663"/>
    <lineage>
        <taxon>Bacteria</taxon>
        <taxon>Bacillati</taxon>
        <taxon>Actinomycetota</taxon>
        <taxon>Actinomycetes</taxon>
        <taxon>Micrococcales</taxon>
        <taxon>Demequinaceae</taxon>
        <taxon>Demequina</taxon>
    </lineage>
</organism>
<comment type="caution">
    <text evidence="3">The sequence shown here is derived from an EMBL/GenBank/DDBJ whole genome shotgun (WGS) entry which is preliminary data.</text>
</comment>
<dbReference type="Proteomes" id="UP001172756">
    <property type="component" value="Unassembled WGS sequence"/>
</dbReference>
<evidence type="ECO:0000259" key="2">
    <source>
        <dbReference type="Pfam" id="PF01926"/>
    </source>
</evidence>
<protein>
    <submittedName>
        <fullName evidence="3">50S ribosome-binding GTPase</fullName>
    </submittedName>
</protein>